<reference evidence="2" key="1">
    <citation type="submission" date="2012-11" db="EMBL/GenBank/DDBJ databases">
        <authorList>
            <person name="Lucero-Rivera Y.E."/>
            <person name="Tovar-Ramirez D."/>
        </authorList>
    </citation>
    <scope>NUCLEOTIDE SEQUENCE [LARGE SCALE GENOMIC DNA]</scope>
    <source>
        <strain evidence="2">Araruama</strain>
    </source>
</reference>
<dbReference type="Proteomes" id="UP000189670">
    <property type="component" value="Unassembled WGS sequence"/>
</dbReference>
<organism evidence="1 2">
    <name type="scientific">Candidatus Magnetoglobus multicellularis str. Araruama</name>
    <dbReference type="NCBI Taxonomy" id="890399"/>
    <lineage>
        <taxon>Bacteria</taxon>
        <taxon>Pseudomonadati</taxon>
        <taxon>Thermodesulfobacteriota</taxon>
        <taxon>Desulfobacteria</taxon>
        <taxon>Desulfobacterales</taxon>
        <taxon>Desulfobacteraceae</taxon>
        <taxon>Candidatus Magnetoglobus</taxon>
    </lineage>
</organism>
<dbReference type="EMBL" id="ATBP01000334">
    <property type="protein sequence ID" value="ETR71004.1"/>
    <property type="molecule type" value="Genomic_DNA"/>
</dbReference>
<dbReference type="AlphaFoldDB" id="A0A1V1P898"/>
<protein>
    <submittedName>
        <fullName evidence="1">Uncharacterized protein</fullName>
    </submittedName>
</protein>
<name>A0A1V1P898_9BACT</name>
<evidence type="ECO:0000313" key="2">
    <source>
        <dbReference type="Proteomes" id="UP000189670"/>
    </source>
</evidence>
<accession>A0A1V1P898</accession>
<evidence type="ECO:0000313" key="1">
    <source>
        <dbReference type="EMBL" id="ETR71004.1"/>
    </source>
</evidence>
<comment type="caution">
    <text evidence="1">The sequence shown here is derived from an EMBL/GenBank/DDBJ whole genome shotgun (WGS) entry which is preliminary data.</text>
</comment>
<gene>
    <name evidence="1" type="ORF">OMM_02809</name>
</gene>
<sequence>MSALNPWLLQGNLPEIKFFFNFEPVHKWHVAQKRKPDQSFSENNGVYKRISQHINHFMTELFHTRQLAYARIRSNKDIDIKPSIEIEKKLDQYPIRIRIEKLSQNLANMQVRLISSYSSNDVFSVILTGENQTYKARKMQNGKAFFERLPFETYDLTLTQNTDEKAGFQFSINEVGLYER</sequence>
<proteinExistence type="predicted"/>